<reference evidence="1 2" key="1">
    <citation type="submission" date="2016-10" db="EMBL/GenBank/DDBJ databases">
        <authorList>
            <person name="de Groot N.N."/>
        </authorList>
    </citation>
    <scope>NUCLEOTIDE SEQUENCE [LARGE SCALE GENOMIC DNA]</scope>
    <source>
        <strain evidence="1 2">CCM7597</strain>
    </source>
</reference>
<dbReference type="Gene3D" id="2.60.120.1140">
    <property type="entry name" value="Protein of unknown function DUF192"/>
    <property type="match status" value="1"/>
</dbReference>
<dbReference type="AlphaFoldDB" id="A0A1H4EF98"/>
<dbReference type="Proteomes" id="UP000198584">
    <property type="component" value="Unassembled WGS sequence"/>
</dbReference>
<evidence type="ECO:0000313" key="1">
    <source>
        <dbReference type="EMBL" id="SEA83754.1"/>
    </source>
</evidence>
<keyword evidence="2" id="KW-1185">Reference proteome</keyword>
<protein>
    <recommendedName>
        <fullName evidence="3">DUF192 domain-containing protein</fullName>
    </recommendedName>
</protein>
<dbReference type="RefSeq" id="WP_093045178.1">
    <property type="nucleotide sequence ID" value="NZ_FNQR01000009.1"/>
</dbReference>
<dbReference type="Pfam" id="PF02643">
    <property type="entry name" value="DUF192"/>
    <property type="match status" value="1"/>
</dbReference>
<dbReference type="InterPro" id="IPR038695">
    <property type="entry name" value="Saro_0823-like_sf"/>
</dbReference>
<dbReference type="PANTHER" id="PTHR37953">
    <property type="entry name" value="UPF0127 PROTEIN MJ1496"/>
    <property type="match status" value="1"/>
</dbReference>
<evidence type="ECO:0008006" key="3">
    <source>
        <dbReference type="Google" id="ProtNLM"/>
    </source>
</evidence>
<accession>A0A1H4EF98</accession>
<evidence type="ECO:0000313" key="2">
    <source>
        <dbReference type="Proteomes" id="UP000198584"/>
    </source>
</evidence>
<dbReference type="InterPro" id="IPR003795">
    <property type="entry name" value="DUF192"/>
</dbReference>
<dbReference type="OrthoDB" id="9813379at2"/>
<dbReference type="STRING" id="571932.SAMN05421743_10941"/>
<gene>
    <name evidence="1" type="ORF">SAMN05421743_10941</name>
</gene>
<sequence>MAVINLASNQVIAENVKIADSFWPRLKGLMGIKSISEDFALHLIPCTSIHTFFMKFPIDVLYLDQKNNIVGMEENLQPGKIGKKFSHAHSVIELHAGKVAQTGMTVGQTLTIVDMEGKLSKRVVQ</sequence>
<organism evidence="1 2">
    <name type="scientific">Thalassobacillus cyri</name>
    <dbReference type="NCBI Taxonomy" id="571932"/>
    <lineage>
        <taxon>Bacteria</taxon>
        <taxon>Bacillati</taxon>
        <taxon>Bacillota</taxon>
        <taxon>Bacilli</taxon>
        <taxon>Bacillales</taxon>
        <taxon>Bacillaceae</taxon>
        <taxon>Thalassobacillus</taxon>
    </lineage>
</organism>
<dbReference type="EMBL" id="FNQR01000009">
    <property type="protein sequence ID" value="SEA83754.1"/>
    <property type="molecule type" value="Genomic_DNA"/>
</dbReference>
<dbReference type="PANTHER" id="PTHR37953:SF1">
    <property type="entry name" value="UPF0127 PROTEIN MJ1496"/>
    <property type="match status" value="1"/>
</dbReference>
<proteinExistence type="predicted"/>
<name>A0A1H4EF98_9BACI</name>